<keyword evidence="1" id="KW-0732">Signal</keyword>
<evidence type="ECO:0000256" key="1">
    <source>
        <dbReference type="SAM" id="SignalP"/>
    </source>
</evidence>
<name>A0A2C9L4A5_BIOGL</name>
<dbReference type="Proteomes" id="UP000076420">
    <property type="component" value="Unassembled WGS sequence"/>
</dbReference>
<reference evidence="2" key="1">
    <citation type="submission" date="2020-05" db="UniProtKB">
        <authorList>
            <consortium name="EnsemblMetazoa"/>
        </authorList>
    </citation>
    <scope>IDENTIFICATION</scope>
    <source>
        <strain evidence="2">BB02</strain>
    </source>
</reference>
<feature type="chain" id="PRO_5013016722" evidence="1">
    <location>
        <begin position="30"/>
        <end position="128"/>
    </location>
</feature>
<evidence type="ECO:0000313" key="3">
    <source>
        <dbReference type="Proteomes" id="UP000076420"/>
    </source>
</evidence>
<dbReference type="EnsemblMetazoa" id="BGLB026907-RA">
    <property type="protein sequence ID" value="BGLB026907-PA"/>
    <property type="gene ID" value="BGLB026907"/>
</dbReference>
<feature type="signal peptide" evidence="1">
    <location>
        <begin position="1"/>
        <end position="29"/>
    </location>
</feature>
<sequence length="128" mass="15204">MYPVTSMSSLKTVFTHLLLWTYLAHEARGSDTAHCSSIFHVWQPGQDAQQMIRDVYHKVDNWTAMTKFEIAEMKMRLVEESNRISNWTYSVDKRVLQIQMNEMDDELQQMKYSETTAKLHLQLEQMDR</sequence>
<dbReference type="VEuPathDB" id="VectorBase:BGLB026907"/>
<dbReference type="OrthoDB" id="7735550at2759"/>
<dbReference type="VEuPathDB" id="VectorBase:BGLAX_035585"/>
<accession>A0A2C9L4A5</accession>
<dbReference type="KEGG" id="bgt:106067505"/>
<dbReference type="AlphaFoldDB" id="A0A2C9L4A5"/>
<evidence type="ECO:0000313" key="2">
    <source>
        <dbReference type="EnsemblMetazoa" id="BGLB026907-PA"/>
    </source>
</evidence>
<proteinExistence type="predicted"/>
<gene>
    <name evidence="2" type="primary">106067505</name>
</gene>
<organism evidence="2 3">
    <name type="scientific">Biomphalaria glabrata</name>
    <name type="common">Bloodfluke planorb</name>
    <name type="synonym">Freshwater snail</name>
    <dbReference type="NCBI Taxonomy" id="6526"/>
    <lineage>
        <taxon>Eukaryota</taxon>
        <taxon>Metazoa</taxon>
        <taxon>Spiralia</taxon>
        <taxon>Lophotrochozoa</taxon>
        <taxon>Mollusca</taxon>
        <taxon>Gastropoda</taxon>
        <taxon>Heterobranchia</taxon>
        <taxon>Euthyneura</taxon>
        <taxon>Panpulmonata</taxon>
        <taxon>Hygrophila</taxon>
        <taxon>Lymnaeoidea</taxon>
        <taxon>Planorbidae</taxon>
        <taxon>Biomphalaria</taxon>
    </lineage>
</organism>
<protein>
    <submittedName>
        <fullName evidence="2">Uncharacterized protein</fullName>
    </submittedName>
</protein>